<comment type="caution">
    <text evidence="1">The sequence shown here is derived from an EMBL/GenBank/DDBJ whole genome shotgun (WGS) entry which is preliminary data.</text>
</comment>
<dbReference type="EMBL" id="LCYA01000058">
    <property type="protein sequence ID" value="KWV87959.1"/>
    <property type="molecule type" value="Genomic_DNA"/>
</dbReference>
<evidence type="ECO:0000313" key="1">
    <source>
        <dbReference type="EMBL" id="KWV87959.1"/>
    </source>
</evidence>
<sequence>MQSAVVVKPHVVFDIEGVALAGHQHVFDPWQAHLGRLASEARHHGAQACRAGGLGFLAAEPAAHAAHVHDNLVHRHVKHFGHQLLHFGGVLRGTVDDHAAVFGGHHRRDLGFQIKVFLATDMQGALDTVLGACQRSGRIAALVGVAVEHEVLVAKRLDHIQYRFQVFIFDHRRHRRLACGLQVAGGHGQYHLAHELHGVDGQQRVAGHQRANVFQSRYVFMGDGNAYAVEGVAGRGVDADDPGMGAVGHARIQVQLVGKFQAVVDVLRFTADVLGGAVMLDAATYPGGEVLGKECGKFSLGFYHGVMVRHKRSPESRCAAFAVR</sequence>
<gene>
    <name evidence="1" type="ORF">PFLmoz3_02343</name>
</gene>
<accession>A0A120G7X7</accession>
<name>A0A120G7X7_PSEFL</name>
<protein>
    <submittedName>
        <fullName evidence="1">Uncharacterized protein</fullName>
    </submittedName>
</protein>
<dbReference type="AlphaFoldDB" id="A0A120G7X7"/>
<proteinExistence type="predicted"/>
<reference evidence="1 2" key="1">
    <citation type="submission" date="2015-05" db="EMBL/GenBank/DDBJ databases">
        <title>A genomic and transcriptomic approach to investigate the blue pigment phenotype in Pseudomonas fluorescens.</title>
        <authorList>
            <person name="Andreani N.A."/>
            <person name="Cardazzo B."/>
        </authorList>
    </citation>
    <scope>NUCLEOTIDE SEQUENCE [LARGE SCALE GENOMIC DNA]</scope>
    <source>
        <strain evidence="1 2">Ps_22</strain>
    </source>
</reference>
<evidence type="ECO:0000313" key="2">
    <source>
        <dbReference type="Proteomes" id="UP000061348"/>
    </source>
</evidence>
<dbReference type="Proteomes" id="UP000061348">
    <property type="component" value="Unassembled WGS sequence"/>
</dbReference>
<organism evidence="1 2">
    <name type="scientific">Pseudomonas fluorescens</name>
    <dbReference type="NCBI Taxonomy" id="294"/>
    <lineage>
        <taxon>Bacteria</taxon>
        <taxon>Pseudomonadati</taxon>
        <taxon>Pseudomonadota</taxon>
        <taxon>Gammaproteobacteria</taxon>
        <taxon>Pseudomonadales</taxon>
        <taxon>Pseudomonadaceae</taxon>
        <taxon>Pseudomonas</taxon>
    </lineage>
</organism>